<keyword evidence="2" id="KW-1185">Reference proteome</keyword>
<dbReference type="EMBL" id="CVRI01000067">
    <property type="protein sequence ID" value="CRL06938.1"/>
    <property type="molecule type" value="Genomic_DNA"/>
</dbReference>
<gene>
    <name evidence="1" type="ORF">CLUMA_CG019773</name>
</gene>
<evidence type="ECO:0000313" key="2">
    <source>
        <dbReference type="Proteomes" id="UP000183832"/>
    </source>
</evidence>
<evidence type="ECO:0000313" key="1">
    <source>
        <dbReference type="EMBL" id="CRL06938.1"/>
    </source>
</evidence>
<name>A0A1J1J4P1_9DIPT</name>
<accession>A0A1J1J4P1</accession>
<reference evidence="1 2" key="1">
    <citation type="submission" date="2015-04" db="EMBL/GenBank/DDBJ databases">
        <authorList>
            <person name="Syromyatnikov M.Y."/>
            <person name="Popov V.N."/>
        </authorList>
    </citation>
    <scope>NUCLEOTIDE SEQUENCE [LARGE SCALE GENOMIC DNA]</scope>
</reference>
<protein>
    <submittedName>
        <fullName evidence="1">CLUMA_CG019773, isoform A</fullName>
    </submittedName>
</protein>
<sequence length="59" mass="6889">MFFTKLFVDKVISAKPRSHKQATNQPIIYKCDNKLVFKYLTKNFTSQPAYLFTCALRLA</sequence>
<dbReference type="Proteomes" id="UP000183832">
    <property type="component" value="Unassembled WGS sequence"/>
</dbReference>
<proteinExistence type="predicted"/>
<organism evidence="1 2">
    <name type="scientific">Clunio marinus</name>
    <dbReference type="NCBI Taxonomy" id="568069"/>
    <lineage>
        <taxon>Eukaryota</taxon>
        <taxon>Metazoa</taxon>
        <taxon>Ecdysozoa</taxon>
        <taxon>Arthropoda</taxon>
        <taxon>Hexapoda</taxon>
        <taxon>Insecta</taxon>
        <taxon>Pterygota</taxon>
        <taxon>Neoptera</taxon>
        <taxon>Endopterygota</taxon>
        <taxon>Diptera</taxon>
        <taxon>Nematocera</taxon>
        <taxon>Chironomoidea</taxon>
        <taxon>Chironomidae</taxon>
        <taxon>Clunio</taxon>
    </lineage>
</organism>
<dbReference type="AlphaFoldDB" id="A0A1J1J4P1"/>